<keyword evidence="3" id="KW-1017">Isopeptide bond</keyword>
<dbReference type="Pfam" id="PF00240">
    <property type="entry name" value="ubiquitin"/>
    <property type="match status" value="1"/>
</dbReference>
<dbReference type="SUPFAM" id="SSF57829">
    <property type="entry name" value="Zn-binding ribosomal proteins"/>
    <property type="match status" value="1"/>
</dbReference>
<dbReference type="AlphaFoldDB" id="A0A8C8XZM8"/>
<dbReference type="Proteomes" id="UP000694399">
    <property type="component" value="Unassembled WGS sequence"/>
</dbReference>
<evidence type="ECO:0000256" key="1">
    <source>
        <dbReference type="ARBA" id="ARBA00008373"/>
    </source>
</evidence>
<comment type="subunit">
    <text evidence="9">Part of the 40S ribosomal subunit. Part of the small subunit (SSU) processome, composed of more than 70 proteins and the RNA chaperone small nucleolar RNA (snoRNA) U3.</text>
</comment>
<dbReference type="InterPro" id="IPR029071">
    <property type="entry name" value="Ubiquitin-like_domsf"/>
</dbReference>
<dbReference type="InterPro" id="IPR011332">
    <property type="entry name" value="Ribosomal_zn-bd"/>
</dbReference>
<keyword evidence="4" id="KW-0862">Zinc</keyword>
<evidence type="ECO:0000256" key="4">
    <source>
        <dbReference type="ARBA" id="ARBA00022833"/>
    </source>
</evidence>
<comment type="function">
    <text evidence="8">Component of the 40S subunit of the ribosome. Part of the small subunit (SSU) processome, first precursor of the small eukaryotic ribosomal subunit. During the assembly of the SSU processome in the nucleolus, many ribosome biogenesis factors, an RNA chaperone and ribosomal proteins associate with the nascent pre-rRNA and work in concert to generate RNA folding, modifications, rearrangements and cleavage as well as targeted degradation of pre-ribosomal RNA by the RNA exosome.</text>
</comment>
<dbReference type="Ensembl" id="ENSPLOT00000027507.1">
    <property type="protein sequence ID" value="ENSPLOP00000024924.1"/>
    <property type="gene ID" value="ENSPLOG00000018277.1"/>
</dbReference>
<dbReference type="GeneTree" id="ENSGT00910000144152"/>
<feature type="signal peptide" evidence="10">
    <location>
        <begin position="1"/>
        <end position="21"/>
    </location>
</feature>
<accession>A0A8C8XZM8</accession>
<comment type="similarity">
    <text evidence="2">In the C-terminal section; belongs to the eukaryotic ribosomal protein eS31 family.</text>
</comment>
<evidence type="ECO:0000256" key="9">
    <source>
        <dbReference type="ARBA" id="ARBA00046676"/>
    </source>
</evidence>
<evidence type="ECO:0000256" key="8">
    <source>
        <dbReference type="ARBA" id="ARBA00045528"/>
    </source>
</evidence>
<protein>
    <recommendedName>
        <fullName evidence="7">Ubiquitin-ribosomal protein eS31 fusion protein</fullName>
    </recommendedName>
</protein>
<dbReference type="InterPro" id="IPR002906">
    <property type="entry name" value="Ribosomal_eS31"/>
</dbReference>
<dbReference type="Gene3D" id="3.10.20.90">
    <property type="entry name" value="Phosphatidylinositol 3-kinase Catalytic Subunit, Chain A, domain 1"/>
    <property type="match status" value="1"/>
</dbReference>
<dbReference type="GO" id="GO:0006412">
    <property type="term" value="P:translation"/>
    <property type="evidence" value="ECO:0007669"/>
    <property type="project" value="InterPro"/>
</dbReference>
<dbReference type="Gene3D" id="6.20.50.150">
    <property type="match status" value="1"/>
</dbReference>
<dbReference type="InterPro" id="IPR038582">
    <property type="entry name" value="Ribosomal_eS31_euk-type_sf"/>
</dbReference>
<evidence type="ECO:0000313" key="12">
    <source>
        <dbReference type="Ensembl" id="ENSPLOP00000024924.1"/>
    </source>
</evidence>
<evidence type="ECO:0000256" key="5">
    <source>
        <dbReference type="ARBA" id="ARBA00022980"/>
    </source>
</evidence>
<dbReference type="GO" id="GO:0005840">
    <property type="term" value="C:ribosome"/>
    <property type="evidence" value="ECO:0007669"/>
    <property type="project" value="UniProtKB-KW"/>
</dbReference>
<organism evidence="12 13">
    <name type="scientific">Panthera leo</name>
    <name type="common">Lion</name>
    <dbReference type="NCBI Taxonomy" id="9689"/>
    <lineage>
        <taxon>Eukaryota</taxon>
        <taxon>Metazoa</taxon>
        <taxon>Chordata</taxon>
        <taxon>Craniata</taxon>
        <taxon>Vertebrata</taxon>
        <taxon>Euteleostomi</taxon>
        <taxon>Mammalia</taxon>
        <taxon>Eutheria</taxon>
        <taxon>Laurasiatheria</taxon>
        <taxon>Carnivora</taxon>
        <taxon>Feliformia</taxon>
        <taxon>Felidae</taxon>
        <taxon>Pantherinae</taxon>
        <taxon>Panthera</taxon>
    </lineage>
</organism>
<dbReference type="SMART" id="SM01402">
    <property type="entry name" value="Ribosomal_S27"/>
    <property type="match status" value="1"/>
</dbReference>
<evidence type="ECO:0000259" key="11">
    <source>
        <dbReference type="PROSITE" id="PS50053"/>
    </source>
</evidence>
<evidence type="ECO:0000256" key="7">
    <source>
        <dbReference type="ARBA" id="ARBA00035296"/>
    </source>
</evidence>
<sequence>SQLLYHLLELISLLLSKNVKAKIQDKGLPLGRQRLIFTGKQLEDGCTLTTTFKRRGVFHHSQEEKNIKKVKLVVLKYYKVDENGKISSLHQECHSDECTGVLNIRHFDRHYCGKCCLIYCFNKPEDK</sequence>
<keyword evidence="5" id="KW-0689">Ribosomal protein</keyword>
<dbReference type="SUPFAM" id="SSF54236">
    <property type="entry name" value="Ubiquitin-like"/>
    <property type="match status" value="1"/>
</dbReference>
<keyword evidence="6" id="KW-0687">Ribonucleoprotein</keyword>
<evidence type="ECO:0000256" key="3">
    <source>
        <dbReference type="ARBA" id="ARBA00022499"/>
    </source>
</evidence>
<comment type="similarity">
    <text evidence="1">In the N-terminal section; belongs to the ubiquitin family.</text>
</comment>
<evidence type="ECO:0000256" key="2">
    <source>
        <dbReference type="ARBA" id="ARBA00009891"/>
    </source>
</evidence>
<keyword evidence="13" id="KW-1185">Reference proteome</keyword>
<proteinExistence type="inferred from homology"/>
<keyword evidence="10" id="KW-0732">Signal</keyword>
<dbReference type="InterPro" id="IPR000626">
    <property type="entry name" value="Ubiquitin-like_dom"/>
</dbReference>
<feature type="chain" id="PRO_5034455898" description="Ubiquitin-ribosomal protein eS31 fusion protein" evidence="10">
    <location>
        <begin position="22"/>
        <end position="127"/>
    </location>
</feature>
<evidence type="ECO:0000256" key="10">
    <source>
        <dbReference type="SAM" id="SignalP"/>
    </source>
</evidence>
<name>A0A8C8XZM8_PANLE</name>
<reference evidence="12" key="2">
    <citation type="submission" date="2025-09" db="UniProtKB">
        <authorList>
            <consortium name="Ensembl"/>
        </authorList>
    </citation>
    <scope>IDENTIFICATION</scope>
</reference>
<dbReference type="Pfam" id="PF01599">
    <property type="entry name" value="Ribosomal_S27"/>
    <property type="match status" value="1"/>
</dbReference>
<evidence type="ECO:0000313" key="13">
    <source>
        <dbReference type="Proteomes" id="UP000694399"/>
    </source>
</evidence>
<dbReference type="PROSITE" id="PS50053">
    <property type="entry name" value="UBIQUITIN_2"/>
    <property type="match status" value="1"/>
</dbReference>
<reference evidence="12" key="1">
    <citation type="submission" date="2025-08" db="UniProtKB">
        <authorList>
            <consortium name="Ensembl"/>
        </authorList>
    </citation>
    <scope>IDENTIFICATION</scope>
</reference>
<feature type="domain" description="Ubiquitin-like" evidence="11">
    <location>
        <begin position="19"/>
        <end position="49"/>
    </location>
</feature>
<dbReference type="GO" id="GO:0003735">
    <property type="term" value="F:structural constituent of ribosome"/>
    <property type="evidence" value="ECO:0007669"/>
    <property type="project" value="InterPro"/>
</dbReference>
<evidence type="ECO:0000256" key="6">
    <source>
        <dbReference type="ARBA" id="ARBA00023274"/>
    </source>
</evidence>
<dbReference type="GO" id="GO:1990904">
    <property type="term" value="C:ribonucleoprotein complex"/>
    <property type="evidence" value="ECO:0007669"/>
    <property type="project" value="UniProtKB-KW"/>
</dbReference>